<feature type="repeat" description="PPR" evidence="2">
    <location>
        <begin position="186"/>
        <end position="216"/>
    </location>
</feature>
<dbReference type="AlphaFoldDB" id="A0AAV8QW56"/>
<organism evidence="3 4">
    <name type="scientific">Ensete ventricosum</name>
    <name type="common">Abyssinian banana</name>
    <name type="synonym">Musa ensete</name>
    <dbReference type="NCBI Taxonomy" id="4639"/>
    <lineage>
        <taxon>Eukaryota</taxon>
        <taxon>Viridiplantae</taxon>
        <taxon>Streptophyta</taxon>
        <taxon>Embryophyta</taxon>
        <taxon>Tracheophyta</taxon>
        <taxon>Spermatophyta</taxon>
        <taxon>Magnoliopsida</taxon>
        <taxon>Liliopsida</taxon>
        <taxon>Zingiberales</taxon>
        <taxon>Musaceae</taxon>
        <taxon>Ensete</taxon>
    </lineage>
</organism>
<dbReference type="InterPro" id="IPR002885">
    <property type="entry name" value="PPR_rpt"/>
</dbReference>
<dbReference type="Pfam" id="PF12854">
    <property type="entry name" value="PPR_1"/>
    <property type="match status" value="1"/>
</dbReference>
<dbReference type="PANTHER" id="PTHR47926">
    <property type="entry name" value="PENTATRICOPEPTIDE REPEAT-CONTAINING PROTEIN"/>
    <property type="match status" value="1"/>
</dbReference>
<dbReference type="Pfam" id="PF13812">
    <property type="entry name" value="PPR_3"/>
    <property type="match status" value="1"/>
</dbReference>
<name>A0AAV8QW56_ENSVE</name>
<dbReference type="Pfam" id="PF20431">
    <property type="entry name" value="E_motif"/>
    <property type="match status" value="10"/>
</dbReference>
<dbReference type="PROSITE" id="PS51375">
    <property type="entry name" value="PPR"/>
    <property type="match status" value="3"/>
</dbReference>
<protein>
    <recommendedName>
        <fullName evidence="5">Pentatricopeptide repeat-containing protein</fullName>
    </recommendedName>
</protein>
<keyword evidence="4" id="KW-1185">Reference proteome</keyword>
<dbReference type="GO" id="GO:0003723">
    <property type="term" value="F:RNA binding"/>
    <property type="evidence" value="ECO:0007669"/>
    <property type="project" value="InterPro"/>
</dbReference>
<proteinExistence type="predicted"/>
<dbReference type="Pfam" id="PF01535">
    <property type="entry name" value="PPR"/>
    <property type="match status" value="1"/>
</dbReference>
<dbReference type="SUPFAM" id="SSF48452">
    <property type="entry name" value="TPR-like"/>
    <property type="match status" value="2"/>
</dbReference>
<comment type="caution">
    <text evidence="3">The sequence shown here is derived from an EMBL/GenBank/DDBJ whole genome shotgun (WGS) entry which is preliminary data.</text>
</comment>
<evidence type="ECO:0000256" key="2">
    <source>
        <dbReference type="PROSITE-ProRule" id="PRU00708"/>
    </source>
</evidence>
<feature type="repeat" description="PPR" evidence="2">
    <location>
        <begin position="318"/>
        <end position="352"/>
    </location>
</feature>
<dbReference type="InterPro" id="IPR011990">
    <property type="entry name" value="TPR-like_helical_dom_sf"/>
</dbReference>
<evidence type="ECO:0000313" key="4">
    <source>
        <dbReference type="Proteomes" id="UP001222027"/>
    </source>
</evidence>
<dbReference type="Gene3D" id="1.25.40.10">
    <property type="entry name" value="Tetratricopeptide repeat domain"/>
    <property type="match status" value="4"/>
</dbReference>
<reference evidence="3 4" key="1">
    <citation type="submission" date="2022-12" db="EMBL/GenBank/DDBJ databases">
        <title>Chromosome-scale assembly of the Ensete ventricosum genome.</title>
        <authorList>
            <person name="Dussert Y."/>
            <person name="Stocks J."/>
            <person name="Wendawek A."/>
            <person name="Woldeyes F."/>
            <person name="Nichols R.A."/>
            <person name="Borrell J.S."/>
        </authorList>
    </citation>
    <scope>NUCLEOTIDE SEQUENCE [LARGE SCALE GENOMIC DNA]</scope>
    <source>
        <strain evidence="4">cv. Maze</strain>
        <tissue evidence="3">Seeds</tissue>
    </source>
</reference>
<sequence length="1183" mass="132008">MQLSHRHHHLLFHLLQRGQCTTLHQLKSIHARITVQGFASLHPSLALTKILYALTLLLTDSSLPPAASCTAYALALFRSIPSPSTFPHNLLIRAHTLLSSPVPALLLFAHMRRASVAPDSHTFPFALKACARLRSPNLGRSLHSQALKFGFAADLYVRNSLIRTYASCLSLLEAHGLFDECPSTRDVVTYNTLIDGYVKAGDIAFARKLFDDMPERDVVSWGTILAGYSQMGQFEEAISFFDQMLATGTRPDDVALVSVLSCCAQLGKLDRGEAIHEYIKKNRTKFNIYLSTGLVDMYAKCGCISVAVEVFESTPRKNLFTWNAIIVGLAVHGNGQLALEYFNRMRAVGVEPDGVTFLGVLVACSHAGLIEMARSLFDEMESIYGVERELKHYGCMADLLGRSGLVEETMEMIKGMPMKGDAYVWGGVLAGCRIQGNVEIAEIAAQHLLQLNPEDSGIYSIMSDVYATAKRWEDVARIRKLMDDKRVKKNVGCSSVEVDDGPLHSRLNHGNVEIAEIAAQHLLQLNPEDSGIYSIMSDVYATAKRWEDVVRIRKLMDDKRVKKNVGCSSVECNMEISEIAAQHLLQLNPEDSGNYSVVTDVYATAKRWEDVARIRKLMDDKRVKKNVGCSSVEGNVEIAEIAAQHLLQLNPEDSGIYSIMSDVYATAKRWEDVARIRKLMDDKRVKKNVGCSSVEVDDGPLHSRLNHGNVEIAEIAAQHLLQLNPEDSGIYSIMSDVYATAKRWEDVARIRKLMDDKRVKKNVGCSSVEVDDGPLHSRLNHGNVEIAEIAAQHLLQLNPEDSGIYSIMSDVYATAKRWEDVVRIRKLMDDKRVKKNVGCSSVECNMEISEIAAQHLLQLNPEDSGNYSVVTDVYATAKRWEDVARIRKLMDDKRVKKNVGCSSVECNMEISEIAAQHLLQLNPEDSGNYSVVTDVYATAKRWEDVARIRKLMDDKRVKKNVGSQHLLQLNPEDSGIYSVMSDVYASAKRWEDVARIRKLMGEANTERTTTVAIVLGTGCRTQYDVEISEIAAQHLLQPNPEDCGIYSVMSDVYATAKRWEDVARIRKLMSDKIVKKNVGCSSVEVDDESLHSRLNHLCYLAVLLVRLDALPLNNLCSLASLRLLLVRTKDEKAKIILSWLIFMHEGVDLSKALQKQIVMQLVENGSAISLGLFSFACSKKHEH</sequence>
<dbReference type="Proteomes" id="UP001222027">
    <property type="component" value="Unassembled WGS sequence"/>
</dbReference>
<dbReference type="EMBL" id="JAQQAF010000006">
    <property type="protein sequence ID" value="KAJ8480490.1"/>
    <property type="molecule type" value="Genomic_DNA"/>
</dbReference>
<dbReference type="InterPro" id="IPR046960">
    <property type="entry name" value="PPR_At4g14850-like_plant"/>
</dbReference>
<dbReference type="NCBIfam" id="TIGR00756">
    <property type="entry name" value="PPR"/>
    <property type="match status" value="3"/>
</dbReference>
<dbReference type="Pfam" id="PF13041">
    <property type="entry name" value="PPR_2"/>
    <property type="match status" value="1"/>
</dbReference>
<evidence type="ECO:0008006" key="5">
    <source>
        <dbReference type="Google" id="ProtNLM"/>
    </source>
</evidence>
<evidence type="ECO:0000256" key="1">
    <source>
        <dbReference type="ARBA" id="ARBA00022737"/>
    </source>
</evidence>
<gene>
    <name evidence="3" type="ORF">OPV22_024217</name>
</gene>
<dbReference type="FunFam" id="1.25.40.10:FF:000184">
    <property type="entry name" value="Pentatricopeptide repeat-containing protein, chloroplastic"/>
    <property type="match status" value="1"/>
</dbReference>
<dbReference type="PANTHER" id="PTHR47926:SF436">
    <property type="entry name" value="PENTATRICOPEPTIDE REPEAT-CONTAINING PROTEIN ELI1, CHLOROPLASTIC-LIKE ISOFORM X2"/>
    <property type="match status" value="1"/>
</dbReference>
<dbReference type="InterPro" id="IPR046848">
    <property type="entry name" value="E_motif"/>
</dbReference>
<dbReference type="GO" id="GO:0009451">
    <property type="term" value="P:RNA modification"/>
    <property type="evidence" value="ECO:0007669"/>
    <property type="project" value="InterPro"/>
</dbReference>
<feature type="repeat" description="PPR" evidence="2">
    <location>
        <begin position="217"/>
        <end position="251"/>
    </location>
</feature>
<accession>A0AAV8QW56</accession>
<evidence type="ECO:0000313" key="3">
    <source>
        <dbReference type="EMBL" id="KAJ8480490.1"/>
    </source>
</evidence>
<dbReference type="FunFam" id="1.25.40.10:FF:000348">
    <property type="entry name" value="Pentatricopeptide repeat-containing protein chloroplastic"/>
    <property type="match status" value="1"/>
</dbReference>
<keyword evidence="1" id="KW-0677">Repeat</keyword>